<protein>
    <submittedName>
        <fullName evidence="1">Uncharacterized protein</fullName>
    </submittedName>
</protein>
<evidence type="ECO:0000313" key="1">
    <source>
        <dbReference type="EMBL" id="VYS84874.1"/>
    </source>
</evidence>
<proteinExistence type="predicted"/>
<sequence>MMDSIKQRIVSYVKANQPVSVADMIRDLSIGRSRYYEEAKALRRLGMLRSVSGIGVFASEADHQTWLEHGGREAISRRAVEANAAGQQAKGIAKAPADKDDPKMFMPYNPDKNGVVAEFMKSEAHQRLMMVYGRVGV</sequence>
<dbReference type="RefSeq" id="WP_143089769.1">
    <property type="nucleotide sequence ID" value="NZ_CACRTI010000002.1"/>
</dbReference>
<name>A0A6N2RW74_CITAM</name>
<gene>
    <name evidence="1" type="ORF">CALFYP1_01807</name>
</gene>
<reference evidence="1" key="1">
    <citation type="submission" date="2019-11" db="EMBL/GenBank/DDBJ databases">
        <authorList>
            <person name="Feng L."/>
        </authorList>
    </citation>
    <scope>NUCLEOTIDE SEQUENCE</scope>
    <source>
        <strain evidence="1">CAmalonaticusLFYP1</strain>
    </source>
</reference>
<organism evidence="1">
    <name type="scientific">Citrobacter amalonaticus</name>
    <dbReference type="NCBI Taxonomy" id="35703"/>
    <lineage>
        <taxon>Bacteria</taxon>
        <taxon>Pseudomonadati</taxon>
        <taxon>Pseudomonadota</taxon>
        <taxon>Gammaproteobacteria</taxon>
        <taxon>Enterobacterales</taxon>
        <taxon>Enterobacteriaceae</taxon>
        <taxon>Citrobacter</taxon>
    </lineage>
</organism>
<accession>A0A6N2RW74</accession>
<dbReference type="AlphaFoldDB" id="A0A6N2RW74"/>
<dbReference type="EMBL" id="CACRTI010000002">
    <property type="protein sequence ID" value="VYS84874.1"/>
    <property type="molecule type" value="Genomic_DNA"/>
</dbReference>